<accession>A0ABN3K349</accession>
<sequence>MKQQPRIDGRKRIETEGGPVLLGPVSRITSWTGHNGDYDLVIEMTDAGHSECCDVPGKGVVVLGDEPLATTVIESRSLIVQWIHGDSEEDMRRYASEVDVDTVAWRQGPALDCDGNLALIDSATPGGEVTEEDMLVFPLEAGAYRIDSAEVPLAPHYAAKLHYLVPLMSWAAPAACATGGGTCR</sequence>
<dbReference type="EMBL" id="BAAATK010000026">
    <property type="protein sequence ID" value="GAA2444904.1"/>
    <property type="molecule type" value="Genomic_DNA"/>
</dbReference>
<dbReference type="RefSeq" id="WP_344605402.1">
    <property type="nucleotide sequence ID" value="NZ_BAAATK010000026.1"/>
</dbReference>
<name>A0ABN3K349_9ACTN</name>
<dbReference type="InterPro" id="IPR028961">
    <property type="entry name" value="Imm21"/>
</dbReference>
<protein>
    <submittedName>
        <fullName evidence="1">Immunity 21 family protein</fullName>
    </submittedName>
</protein>
<dbReference type="Pfam" id="PF15589">
    <property type="entry name" value="Imm21"/>
    <property type="match status" value="1"/>
</dbReference>
<keyword evidence="2" id="KW-1185">Reference proteome</keyword>
<reference evidence="1 2" key="1">
    <citation type="journal article" date="2019" name="Int. J. Syst. Evol. Microbiol.">
        <title>The Global Catalogue of Microorganisms (GCM) 10K type strain sequencing project: providing services to taxonomists for standard genome sequencing and annotation.</title>
        <authorList>
            <consortium name="The Broad Institute Genomics Platform"/>
            <consortium name="The Broad Institute Genome Sequencing Center for Infectious Disease"/>
            <person name="Wu L."/>
            <person name="Ma J."/>
        </authorList>
    </citation>
    <scope>NUCLEOTIDE SEQUENCE [LARGE SCALE GENOMIC DNA]</scope>
    <source>
        <strain evidence="1 2">JCM 6922</strain>
    </source>
</reference>
<gene>
    <name evidence="1" type="ORF">GCM10010421_40270</name>
</gene>
<comment type="caution">
    <text evidence="1">The sequence shown here is derived from an EMBL/GenBank/DDBJ whole genome shotgun (WGS) entry which is preliminary data.</text>
</comment>
<evidence type="ECO:0000313" key="1">
    <source>
        <dbReference type="EMBL" id="GAA2444904.1"/>
    </source>
</evidence>
<proteinExistence type="predicted"/>
<evidence type="ECO:0000313" key="2">
    <source>
        <dbReference type="Proteomes" id="UP001500460"/>
    </source>
</evidence>
<dbReference type="Proteomes" id="UP001500460">
    <property type="component" value="Unassembled WGS sequence"/>
</dbReference>
<organism evidence="1 2">
    <name type="scientific">Streptomyces glaucus</name>
    <dbReference type="NCBI Taxonomy" id="284029"/>
    <lineage>
        <taxon>Bacteria</taxon>
        <taxon>Bacillati</taxon>
        <taxon>Actinomycetota</taxon>
        <taxon>Actinomycetes</taxon>
        <taxon>Kitasatosporales</taxon>
        <taxon>Streptomycetaceae</taxon>
        <taxon>Streptomyces</taxon>
    </lineage>
</organism>